<dbReference type="PROSITE" id="PS00028">
    <property type="entry name" value="ZINC_FINGER_C2H2_1"/>
    <property type="match status" value="1"/>
</dbReference>
<evidence type="ECO:0000259" key="8">
    <source>
        <dbReference type="PROSITE" id="PS51011"/>
    </source>
</evidence>
<dbReference type="PROSITE" id="PS50157">
    <property type="entry name" value="ZINC_FINGER_C2H2_2"/>
    <property type="match status" value="1"/>
</dbReference>
<evidence type="ECO:0000256" key="1">
    <source>
        <dbReference type="ARBA" id="ARBA00022853"/>
    </source>
</evidence>
<keyword evidence="3" id="KW-0804">Transcription</keyword>
<evidence type="ECO:0000256" key="2">
    <source>
        <dbReference type="ARBA" id="ARBA00023015"/>
    </source>
</evidence>
<dbReference type="GO" id="GO:0008270">
    <property type="term" value="F:zinc ion binding"/>
    <property type="evidence" value="ECO:0007669"/>
    <property type="project" value="UniProtKB-KW"/>
</dbReference>
<dbReference type="EMBL" id="JAEPRB010000012">
    <property type="protein sequence ID" value="KAG2226920.1"/>
    <property type="molecule type" value="Genomic_DNA"/>
</dbReference>
<protein>
    <recommendedName>
        <fullName evidence="11">ARID domain-containing protein</fullName>
    </recommendedName>
</protein>
<keyword evidence="2" id="KW-0805">Transcription regulation</keyword>
<dbReference type="Pfam" id="PF01388">
    <property type="entry name" value="ARID"/>
    <property type="match status" value="1"/>
</dbReference>
<dbReference type="SMART" id="SM00355">
    <property type="entry name" value="ZnF_C2H2"/>
    <property type="match status" value="2"/>
</dbReference>
<feature type="compositionally biased region" description="Basic and acidic residues" evidence="6">
    <location>
        <begin position="747"/>
        <end position="759"/>
    </location>
</feature>
<keyword evidence="5" id="KW-0863">Zinc-finger</keyword>
<feature type="domain" description="ARID" evidence="8">
    <location>
        <begin position="11"/>
        <end position="103"/>
    </location>
</feature>
<feature type="compositionally biased region" description="Low complexity" evidence="6">
    <location>
        <begin position="692"/>
        <end position="746"/>
    </location>
</feature>
<comment type="caution">
    <text evidence="9">The sequence shown here is derived from an EMBL/GenBank/DDBJ whole genome shotgun (WGS) entry which is preliminary data.</text>
</comment>
<feature type="region of interest" description="Disordered" evidence="6">
    <location>
        <begin position="107"/>
        <end position="179"/>
    </location>
</feature>
<dbReference type="AlphaFoldDB" id="A0A8H7SE46"/>
<dbReference type="InterPro" id="IPR013087">
    <property type="entry name" value="Znf_C2H2_type"/>
</dbReference>
<keyword evidence="1" id="KW-0156">Chromatin regulator</keyword>
<keyword evidence="5" id="KW-0479">Metal-binding</keyword>
<dbReference type="GO" id="GO:0006325">
    <property type="term" value="P:chromatin organization"/>
    <property type="evidence" value="ECO:0007669"/>
    <property type="project" value="UniProtKB-KW"/>
</dbReference>
<keyword evidence="10" id="KW-1185">Reference proteome</keyword>
<dbReference type="InterPro" id="IPR036431">
    <property type="entry name" value="ARID_dom_sf"/>
</dbReference>
<dbReference type="InterPro" id="IPR036236">
    <property type="entry name" value="Znf_C2H2_sf"/>
</dbReference>
<dbReference type="Gene3D" id="1.10.150.60">
    <property type="entry name" value="ARID DNA-binding domain"/>
    <property type="match status" value="1"/>
</dbReference>
<dbReference type="GO" id="GO:0003677">
    <property type="term" value="F:DNA binding"/>
    <property type="evidence" value="ECO:0007669"/>
    <property type="project" value="InterPro"/>
</dbReference>
<gene>
    <name evidence="9" type="ORF">INT45_010199</name>
</gene>
<dbReference type="SMART" id="SM01014">
    <property type="entry name" value="ARID"/>
    <property type="match status" value="1"/>
</dbReference>
<dbReference type="PROSITE" id="PS51011">
    <property type="entry name" value="ARID"/>
    <property type="match status" value="1"/>
</dbReference>
<keyword evidence="5" id="KW-0862">Zinc</keyword>
<feature type="compositionally biased region" description="Acidic residues" evidence="6">
    <location>
        <begin position="760"/>
        <end position="772"/>
    </location>
</feature>
<dbReference type="PANTHER" id="PTHR22970:SF14">
    <property type="entry name" value="AT-RICH INTERACTIVE DOMAIN-CONTAINING PROTEIN 2"/>
    <property type="match status" value="1"/>
</dbReference>
<feature type="compositionally biased region" description="Low complexity" evidence="6">
    <location>
        <begin position="147"/>
        <end position="179"/>
    </location>
</feature>
<evidence type="ECO:0000256" key="6">
    <source>
        <dbReference type="SAM" id="MobiDB-lite"/>
    </source>
</evidence>
<sequence length="920" mass="104287">MSQPVEAIERTPEYDTFMQQLREFHEQKGTPFQPEPILGGKKLDLLRIYKTVMDAGGYEKVTQNRGWKQVGDPFDFPPTCTNSAYILKAVYIKNLLGWEEEHYWKRPWNPPKEQIEPRPPHSKISSPMPVAPVAKPRDTARQTATAFNHQHQHQQQQQNHVQPQPQQQQPQPQPYQVPQQQFHPTIQNMRPPPPQFMQQLPPTMPNPVFYPPRSKLFKCIYLYYIAIYVDEEFRSRLLLALKSDLPNEIDWAFNTLVRISFNFDALTLDYMPTLIDTLIDFAHPFYKEHVAPALNQNSNNKITNCHLQISPNLFSSKKNQVMFERVLQVFHILRNFSFLEVNIRRLAQHGLLRQMLMMGIALPPDSPFAELSRHCLDILENIAPQVIVSGPTDPYILTMVFLLFTNDRALILGAIRSLTRVGITEVNERVLGTGNPDIIRRMSQLLLVDDEEMAAATLEYFYQCSSLNGNFSSVLVKYYPGNLIGLLTGYLSYKSILAPKSSSLIATIHGIPQTQTGGHGGSKNKNKPFIPDLSDYIHLDEPYRCLGWLKEKLEKAGLEDKIELNEVFGLYRGLFGTEKPLGLKEFYTVLKIAFPQPKHVEAAFASGQIDTLILQNVKYAPLRSLDELKCKWVDCGQQFENDEDLHKHILETHIVLSKPKIPLVATESTTIREVPAEPVLNESTTTTATDVEPTSSKHTTTESTEPAPGQPTATTSVPTSLSTTTTEPILLTSTASVPVSATTETSIAEKDSATETDKNENDEDKMDVDENNNNEKMDIDDTNENINIEHSEKGKGKEREKSPVVVIPSGYRCQWLGCKRVGFKDKQSVVKHLKTHFAGKIKKKSKKRSQQNKFVIDNIPVDDSEVSGVPLTAALLLRNLAKDRHHHSFFMPYQSELTALAIQRPKLARYILTVLGELKV</sequence>
<evidence type="ECO:0008006" key="11">
    <source>
        <dbReference type="Google" id="ProtNLM"/>
    </source>
</evidence>
<reference evidence="9 10" key="1">
    <citation type="submission" date="2020-12" db="EMBL/GenBank/DDBJ databases">
        <title>Metabolic potential, ecology and presence of endohyphal bacteria is reflected in genomic diversity of Mucoromycotina.</title>
        <authorList>
            <person name="Muszewska A."/>
            <person name="Okrasinska A."/>
            <person name="Steczkiewicz K."/>
            <person name="Drgas O."/>
            <person name="Orlowska M."/>
            <person name="Perlinska-Lenart U."/>
            <person name="Aleksandrzak-Piekarczyk T."/>
            <person name="Szatraj K."/>
            <person name="Zielenkiewicz U."/>
            <person name="Pilsyk S."/>
            <person name="Malc E."/>
            <person name="Mieczkowski P."/>
            <person name="Kruszewska J.S."/>
            <person name="Biernat P."/>
            <person name="Pawlowska J."/>
        </authorList>
    </citation>
    <scope>NUCLEOTIDE SEQUENCE [LARGE SCALE GENOMIC DNA]</scope>
    <source>
        <strain evidence="9 10">CBS 142.35</strain>
    </source>
</reference>
<name>A0A8H7SE46_9FUNG</name>
<dbReference type="SUPFAM" id="SSF48371">
    <property type="entry name" value="ARM repeat"/>
    <property type="match status" value="1"/>
</dbReference>
<evidence type="ECO:0000313" key="9">
    <source>
        <dbReference type="EMBL" id="KAG2226920.1"/>
    </source>
</evidence>
<evidence type="ECO:0000256" key="4">
    <source>
        <dbReference type="ARBA" id="ARBA00023242"/>
    </source>
</evidence>
<dbReference type="SMART" id="SM00501">
    <property type="entry name" value="BRIGHT"/>
    <property type="match status" value="1"/>
</dbReference>
<evidence type="ECO:0000256" key="3">
    <source>
        <dbReference type="ARBA" id="ARBA00023163"/>
    </source>
</evidence>
<feature type="region of interest" description="Disordered" evidence="6">
    <location>
        <begin position="672"/>
        <end position="779"/>
    </location>
</feature>
<dbReference type="Proteomes" id="UP000646827">
    <property type="component" value="Unassembled WGS sequence"/>
</dbReference>
<keyword evidence="4" id="KW-0539">Nucleus</keyword>
<dbReference type="PANTHER" id="PTHR22970">
    <property type="entry name" value="AT-RICH INTERACTIVE DOMAIN-CONTAINING PROTEIN 2"/>
    <property type="match status" value="1"/>
</dbReference>
<dbReference type="OrthoDB" id="338531at2759"/>
<proteinExistence type="predicted"/>
<dbReference type="SUPFAM" id="SSF46774">
    <property type="entry name" value="ARID-like"/>
    <property type="match status" value="1"/>
</dbReference>
<dbReference type="SUPFAM" id="SSF57667">
    <property type="entry name" value="beta-beta-alpha zinc fingers"/>
    <property type="match status" value="1"/>
</dbReference>
<dbReference type="InterPro" id="IPR016024">
    <property type="entry name" value="ARM-type_fold"/>
</dbReference>
<dbReference type="InterPro" id="IPR001606">
    <property type="entry name" value="ARID_dom"/>
</dbReference>
<dbReference type="Pfam" id="PF21816">
    <property type="entry name" value="Zap1_zf1"/>
    <property type="match status" value="1"/>
</dbReference>
<dbReference type="InterPro" id="IPR048420">
    <property type="entry name" value="Zap1-like_Znf1"/>
</dbReference>
<evidence type="ECO:0000259" key="7">
    <source>
        <dbReference type="PROSITE" id="PS50157"/>
    </source>
</evidence>
<dbReference type="SUPFAM" id="SSF81995">
    <property type="entry name" value="beta-sandwich domain of Sec23/24"/>
    <property type="match status" value="1"/>
</dbReference>
<evidence type="ECO:0000256" key="5">
    <source>
        <dbReference type="PROSITE-ProRule" id="PRU00042"/>
    </source>
</evidence>
<evidence type="ECO:0000313" key="10">
    <source>
        <dbReference type="Proteomes" id="UP000646827"/>
    </source>
</evidence>
<dbReference type="CDD" id="cd16100">
    <property type="entry name" value="ARID"/>
    <property type="match status" value="1"/>
</dbReference>
<dbReference type="InterPro" id="IPR052406">
    <property type="entry name" value="Chromatin_Remodeling_Comp"/>
</dbReference>
<feature type="domain" description="C2H2-type" evidence="7">
    <location>
        <begin position="628"/>
        <end position="653"/>
    </location>
</feature>
<dbReference type="Gene3D" id="3.30.160.60">
    <property type="entry name" value="Classic Zinc Finger"/>
    <property type="match status" value="2"/>
</dbReference>
<organism evidence="9 10">
    <name type="scientific">Circinella minor</name>
    <dbReference type="NCBI Taxonomy" id="1195481"/>
    <lineage>
        <taxon>Eukaryota</taxon>
        <taxon>Fungi</taxon>
        <taxon>Fungi incertae sedis</taxon>
        <taxon>Mucoromycota</taxon>
        <taxon>Mucoromycotina</taxon>
        <taxon>Mucoromycetes</taxon>
        <taxon>Mucorales</taxon>
        <taxon>Lichtheimiaceae</taxon>
        <taxon>Circinella</taxon>
    </lineage>
</organism>
<accession>A0A8H7SE46</accession>